<dbReference type="PANTHER" id="PTHR45737:SF6">
    <property type="entry name" value="VON WILLEBRAND FACTOR A DOMAIN-CONTAINING PROTEIN 5A"/>
    <property type="match status" value="1"/>
</dbReference>
<keyword evidence="3" id="KW-1185">Reference proteome</keyword>
<dbReference type="EMBL" id="MPUH01002031">
    <property type="protein sequence ID" value="OMJ65618.1"/>
    <property type="molecule type" value="Genomic_DNA"/>
</dbReference>
<reference evidence="2 3" key="1">
    <citation type="submission" date="2016-11" db="EMBL/GenBank/DDBJ databases">
        <title>The macronuclear genome of Stentor coeruleus: a giant cell with tiny introns.</title>
        <authorList>
            <person name="Slabodnick M."/>
            <person name="Ruby J.G."/>
            <person name="Reiff S.B."/>
            <person name="Swart E.C."/>
            <person name="Gosai S."/>
            <person name="Prabakaran S."/>
            <person name="Witkowska E."/>
            <person name="Larue G.E."/>
            <person name="Fisher S."/>
            <person name="Freeman R.M."/>
            <person name="Gunawardena J."/>
            <person name="Chu W."/>
            <person name="Stover N.A."/>
            <person name="Gregory B.D."/>
            <person name="Nowacki M."/>
            <person name="Derisi J."/>
            <person name="Roy S.W."/>
            <person name="Marshall W.F."/>
            <person name="Sood P."/>
        </authorList>
    </citation>
    <scope>NUCLEOTIDE SEQUENCE [LARGE SCALE GENOMIC DNA]</scope>
    <source>
        <strain evidence="2">WM001</strain>
    </source>
</reference>
<evidence type="ECO:0000313" key="3">
    <source>
        <dbReference type="Proteomes" id="UP000187209"/>
    </source>
</evidence>
<organism evidence="2 3">
    <name type="scientific">Stentor coeruleus</name>
    <dbReference type="NCBI Taxonomy" id="5963"/>
    <lineage>
        <taxon>Eukaryota</taxon>
        <taxon>Sar</taxon>
        <taxon>Alveolata</taxon>
        <taxon>Ciliophora</taxon>
        <taxon>Postciliodesmatophora</taxon>
        <taxon>Heterotrichea</taxon>
        <taxon>Heterotrichida</taxon>
        <taxon>Stentoridae</taxon>
        <taxon>Stentor</taxon>
    </lineage>
</organism>
<comment type="caution">
    <text evidence="2">The sequence shown here is derived from an EMBL/GenBank/DDBJ whole genome shotgun (WGS) entry which is preliminary data.</text>
</comment>
<name>A0A1R2AM61_9CILI</name>
<dbReference type="OrthoDB" id="1729737at2759"/>
<protein>
    <recommendedName>
        <fullName evidence="1">VIT domain-containing protein</fullName>
    </recommendedName>
</protein>
<dbReference type="Proteomes" id="UP000187209">
    <property type="component" value="Unassembled WGS sequence"/>
</dbReference>
<evidence type="ECO:0000313" key="2">
    <source>
        <dbReference type="EMBL" id="OMJ65618.1"/>
    </source>
</evidence>
<dbReference type="Pfam" id="PF08487">
    <property type="entry name" value="VIT"/>
    <property type="match status" value="1"/>
</dbReference>
<dbReference type="AlphaFoldDB" id="A0A1R2AM61"/>
<accession>A0A1R2AM61</accession>
<dbReference type="PROSITE" id="PS51468">
    <property type="entry name" value="VIT"/>
    <property type="match status" value="1"/>
</dbReference>
<evidence type="ECO:0000259" key="1">
    <source>
        <dbReference type="PROSITE" id="PS51468"/>
    </source>
</evidence>
<proteinExistence type="predicted"/>
<gene>
    <name evidence="2" type="ORF">SteCoe_37896</name>
</gene>
<dbReference type="PANTHER" id="PTHR45737">
    <property type="entry name" value="VON WILLEBRAND FACTOR A DOMAIN-CONTAINING PROTEIN 5A"/>
    <property type="match status" value="1"/>
</dbReference>
<sequence>MLHFRLIDYALKPISLNPLKSLRFDTHVQDSIANIKIFQIFTNDEPCPIECDYSLPILDQGVIESLKVQLPDGSILVSHIEEKEKAAEDYSDAISQGHTATMANIIQNKALNVFIGNLGPGEKLSIEVTIVYPLESDEDFWKIVVPSGLIPESIYN</sequence>
<feature type="domain" description="VIT" evidence="1">
    <location>
        <begin position="3"/>
        <end position="132"/>
    </location>
</feature>
<dbReference type="SMART" id="SM00609">
    <property type="entry name" value="VIT"/>
    <property type="match status" value="1"/>
</dbReference>
<dbReference type="InterPro" id="IPR013694">
    <property type="entry name" value="VIT"/>
</dbReference>